<sequence>RNMKAIETSTRVDGVGRNTHIEFYENSMEGEREPHCRSKPTSKSRPNAERSIVHVGRHDHLMRSGRVDDAFWVGGECAVEALVLECDLAWVRISPEMTKKTRAVTIDVKYAIHPTSPYPITPETDTQMKRVASPRLPAASPPNALGVIKMAVMAPGMNKRRTIRPLRRCNDGMLYRLDELGN</sequence>
<evidence type="ECO:0000313" key="1">
    <source>
        <dbReference type="EMBL" id="CAG8718888.1"/>
    </source>
</evidence>
<keyword evidence="2" id="KW-1185">Reference proteome</keyword>
<evidence type="ECO:0000313" key="2">
    <source>
        <dbReference type="Proteomes" id="UP000789525"/>
    </source>
</evidence>
<proteinExistence type="predicted"/>
<organism evidence="1 2">
    <name type="scientific">Acaulospora colombiana</name>
    <dbReference type="NCBI Taxonomy" id="27376"/>
    <lineage>
        <taxon>Eukaryota</taxon>
        <taxon>Fungi</taxon>
        <taxon>Fungi incertae sedis</taxon>
        <taxon>Mucoromycota</taxon>
        <taxon>Glomeromycotina</taxon>
        <taxon>Glomeromycetes</taxon>
        <taxon>Diversisporales</taxon>
        <taxon>Acaulosporaceae</taxon>
        <taxon>Acaulospora</taxon>
    </lineage>
</organism>
<reference evidence="1" key="1">
    <citation type="submission" date="2021-06" db="EMBL/GenBank/DDBJ databases">
        <authorList>
            <person name="Kallberg Y."/>
            <person name="Tangrot J."/>
            <person name="Rosling A."/>
        </authorList>
    </citation>
    <scope>NUCLEOTIDE SEQUENCE</scope>
    <source>
        <strain evidence="1">CL356</strain>
    </source>
</reference>
<gene>
    <name evidence="1" type="ORF">ACOLOM_LOCUS11043</name>
</gene>
<dbReference type="EMBL" id="CAJVPT010037946">
    <property type="protein sequence ID" value="CAG8718888.1"/>
    <property type="molecule type" value="Genomic_DNA"/>
</dbReference>
<accession>A0ACA9PNY3</accession>
<feature type="non-terminal residue" evidence="1">
    <location>
        <position position="1"/>
    </location>
</feature>
<comment type="caution">
    <text evidence="1">The sequence shown here is derived from an EMBL/GenBank/DDBJ whole genome shotgun (WGS) entry which is preliminary data.</text>
</comment>
<name>A0ACA9PNY3_9GLOM</name>
<dbReference type="Proteomes" id="UP000789525">
    <property type="component" value="Unassembled WGS sequence"/>
</dbReference>
<protein>
    <submittedName>
        <fullName evidence="1">7270_t:CDS:1</fullName>
    </submittedName>
</protein>